<accession>A0A973ZWI0</accession>
<reference evidence="2" key="1">
    <citation type="submission" date="2020-06" db="EMBL/GenBank/DDBJ databases">
        <title>Whole Genome Sequence of Bradyrhizobium sp. Strain 1S1.</title>
        <authorList>
            <person name="Bromfield E.S.P."/>
            <person name="Cloutier S."/>
        </authorList>
    </citation>
    <scope>NUCLEOTIDE SEQUENCE [LARGE SCALE GENOMIC DNA]</scope>
    <source>
        <strain evidence="2">1S1</strain>
    </source>
</reference>
<dbReference type="SMART" id="SM00347">
    <property type="entry name" value="HTH_MARR"/>
    <property type="match status" value="1"/>
</dbReference>
<dbReference type="AlphaFoldDB" id="A0A973ZWI0"/>
<dbReference type="Proteomes" id="UP001432046">
    <property type="component" value="Chromosome"/>
</dbReference>
<reference evidence="3" key="2">
    <citation type="journal article" date="2021" name="Int. J. Syst. Evol. Microbiol.">
        <title>Bradyrhizobium septentrionale sp. nov. (sv. septentrionale) and Bradyrhizobium quebecense sp. nov. (sv. septentrionale) associated with legumes native to Canada possess rearranged symbiosis genes and numerous insertion sequences.</title>
        <authorList>
            <person name="Bromfield E.S.P."/>
            <person name="Cloutier S."/>
        </authorList>
    </citation>
    <scope>NUCLEOTIDE SEQUENCE</scope>
    <source>
        <strain evidence="3">5S5</strain>
    </source>
</reference>
<dbReference type="PROSITE" id="PS50995">
    <property type="entry name" value="HTH_MARR_2"/>
    <property type="match status" value="1"/>
</dbReference>
<sequence>MPQSKQRRAPAATAKRSAAAATVDYPALARFRYQLRSFLAFSEQAAQQAGLTPQQHQALLAIKGFSGEEPTTVGDIARYLLIRHHTAVELVNRMTKLGLLTRAVDAADGRRVLVTLTAQGERKLQALSKIHLEELTTAGPALGKILRHFRQSQKR</sequence>
<proteinExistence type="predicted"/>
<keyword evidence="4" id="KW-1185">Reference proteome</keyword>
<dbReference type="InterPro" id="IPR036390">
    <property type="entry name" value="WH_DNA-bd_sf"/>
</dbReference>
<evidence type="ECO:0000259" key="1">
    <source>
        <dbReference type="PROSITE" id="PS50995"/>
    </source>
</evidence>
<dbReference type="InterPro" id="IPR000835">
    <property type="entry name" value="HTH_MarR-typ"/>
</dbReference>
<evidence type="ECO:0000313" key="2">
    <source>
        <dbReference type="EMBL" id="NVI41771.1"/>
    </source>
</evidence>
<dbReference type="EMBL" id="JAAOLE020000001">
    <property type="protein sequence ID" value="NVI41771.1"/>
    <property type="molecule type" value="Genomic_DNA"/>
</dbReference>
<dbReference type="InterPro" id="IPR039422">
    <property type="entry name" value="MarR/SlyA-like"/>
</dbReference>
<name>A0A973ZWI0_9BRAD</name>
<evidence type="ECO:0000313" key="4">
    <source>
        <dbReference type="Proteomes" id="UP001432046"/>
    </source>
</evidence>
<dbReference type="SUPFAM" id="SSF46785">
    <property type="entry name" value="Winged helix' DNA-binding domain"/>
    <property type="match status" value="1"/>
</dbReference>
<evidence type="ECO:0000313" key="3">
    <source>
        <dbReference type="EMBL" id="WXC79733.1"/>
    </source>
</evidence>
<dbReference type="Gene3D" id="1.10.10.10">
    <property type="entry name" value="Winged helix-like DNA-binding domain superfamily/Winged helix DNA-binding domain"/>
    <property type="match status" value="1"/>
</dbReference>
<dbReference type="GO" id="GO:0003700">
    <property type="term" value="F:DNA-binding transcription factor activity"/>
    <property type="evidence" value="ECO:0007669"/>
    <property type="project" value="InterPro"/>
</dbReference>
<gene>
    <name evidence="2" type="ORF">HAP48_001395</name>
    <name evidence="3" type="ORF">WDK88_42435</name>
</gene>
<organism evidence="2">
    <name type="scientific">Bradyrhizobium septentrionale</name>
    <dbReference type="NCBI Taxonomy" id="1404411"/>
    <lineage>
        <taxon>Bacteria</taxon>
        <taxon>Pseudomonadati</taxon>
        <taxon>Pseudomonadota</taxon>
        <taxon>Alphaproteobacteria</taxon>
        <taxon>Hyphomicrobiales</taxon>
        <taxon>Nitrobacteraceae</taxon>
        <taxon>Bradyrhizobium</taxon>
    </lineage>
</organism>
<dbReference type="RefSeq" id="WP_166212136.1">
    <property type="nucleotide sequence ID" value="NZ_CP088285.1"/>
</dbReference>
<protein>
    <submittedName>
        <fullName evidence="3">Helix-turn-helix domain-containing protein</fullName>
    </submittedName>
    <submittedName>
        <fullName evidence="2">MarR family transcriptional regulator</fullName>
    </submittedName>
</protein>
<dbReference type="Pfam" id="PF12802">
    <property type="entry name" value="MarR_2"/>
    <property type="match status" value="1"/>
</dbReference>
<dbReference type="PANTHER" id="PTHR33164">
    <property type="entry name" value="TRANSCRIPTIONAL REGULATOR, MARR FAMILY"/>
    <property type="match status" value="1"/>
</dbReference>
<dbReference type="EMBL" id="CP147711">
    <property type="protein sequence ID" value="WXC79733.1"/>
    <property type="molecule type" value="Genomic_DNA"/>
</dbReference>
<dbReference type="PANTHER" id="PTHR33164:SF89">
    <property type="entry name" value="MARR FAMILY REGULATORY PROTEIN"/>
    <property type="match status" value="1"/>
</dbReference>
<reference evidence="3" key="3">
    <citation type="submission" date="2024-03" db="EMBL/GenBank/DDBJ databases">
        <authorList>
            <person name="Bromfield E.S.P."/>
            <person name="Cloutier S."/>
        </authorList>
    </citation>
    <scope>NUCLEOTIDE SEQUENCE</scope>
    <source>
        <strain evidence="3">5S5</strain>
    </source>
</reference>
<dbReference type="InterPro" id="IPR036388">
    <property type="entry name" value="WH-like_DNA-bd_sf"/>
</dbReference>
<dbReference type="GO" id="GO:0006950">
    <property type="term" value="P:response to stress"/>
    <property type="evidence" value="ECO:0007669"/>
    <property type="project" value="TreeGrafter"/>
</dbReference>
<feature type="domain" description="HTH marR-type" evidence="1">
    <location>
        <begin position="21"/>
        <end position="155"/>
    </location>
</feature>